<dbReference type="Gene3D" id="1.20.1290.30">
    <property type="match status" value="1"/>
</dbReference>
<dbReference type="Proteomes" id="UP001148203">
    <property type="component" value="Unassembled WGS sequence"/>
</dbReference>
<keyword evidence="2" id="KW-1185">Reference proteome</keyword>
<name>A0ABT5NTJ1_9PSED</name>
<dbReference type="EMBL" id="JAMDGY010000029">
    <property type="protein sequence ID" value="MDD0991490.1"/>
    <property type="molecule type" value="Genomic_DNA"/>
</dbReference>
<dbReference type="InterPro" id="IPR037210">
    <property type="entry name" value="YoaC-like_sf"/>
</dbReference>
<gene>
    <name evidence="1" type="ORF">M5G11_13165</name>
</gene>
<protein>
    <submittedName>
        <fullName evidence="1">Uncharacterized protein</fullName>
    </submittedName>
</protein>
<organism evidence="1 2">
    <name type="scientific">Pseudomonas fontis</name>
    <dbReference type="NCBI Taxonomy" id="2942633"/>
    <lineage>
        <taxon>Bacteria</taxon>
        <taxon>Pseudomonadati</taxon>
        <taxon>Pseudomonadota</taxon>
        <taxon>Gammaproteobacteria</taxon>
        <taxon>Pseudomonadales</taxon>
        <taxon>Pseudomonadaceae</taxon>
        <taxon>Pseudomonas</taxon>
    </lineage>
</organism>
<evidence type="ECO:0000313" key="1">
    <source>
        <dbReference type="EMBL" id="MDD0991490.1"/>
    </source>
</evidence>
<accession>A0ABT5NTJ1</accession>
<proteinExistence type="predicted"/>
<comment type="caution">
    <text evidence="1">The sequence shown here is derived from an EMBL/GenBank/DDBJ whole genome shotgun (WGS) entry which is preliminary data.</text>
</comment>
<evidence type="ECO:0000313" key="2">
    <source>
        <dbReference type="Proteomes" id="UP001148203"/>
    </source>
</evidence>
<reference evidence="1 2" key="1">
    <citation type="submission" date="2022-05" db="EMBL/GenBank/DDBJ databases">
        <title>Novel Pseudomonas spp. Isolated from a Rainbow Trout Aquaculture Facility.</title>
        <authorList>
            <person name="Testerman T."/>
            <person name="Graf J."/>
        </authorList>
    </citation>
    <scope>NUCLEOTIDE SEQUENCE [LARGE SCALE GENOMIC DNA]</scope>
    <source>
        <strain evidence="1 2">ID681</strain>
    </source>
</reference>
<sequence length="247" mass="26495">MVRAVFFNDAFRAAFKHAEALCSDDKHKIKEIVLVIPAMANLKGSTSLVSFLGPEATKALNKGEAAVLRGMPITLKTERTLSGLTPNTLVVCAYASQSMMDKVDGFGRVAGVIALPFAKDVINSWMTSWSPLVDGKQPHLSRSVATDGVVLQAMEGLTATVGVATGVLHNSDKERIDRVLRILRKKGHTLDATALRAWAVGSGWAPKAADELEKLATRIAGLKNKPTLSSPDQAEQLYASWVTKASQ</sequence>
<dbReference type="RefSeq" id="WP_273913312.1">
    <property type="nucleotide sequence ID" value="NZ_JAMDGX010000081.1"/>
</dbReference>